<sequence length="295" mass="32889">MDTIPTYALYGEYKDDPGTEWIHGETIQSRSRLHDYVIEPHRHERLFQILHLAGGEADFVQDGQRSRLVAPCIVTLPPMTVHGYTFTPDVEGTVLTLFEHRLGAVLAAAAEIVPTFRAVHAVAMERGSPDARTVSDHVAAIAAELSGRRPGRLGAVEAHLALLLIALHRLQGAAKEAAPNARNRALDHLMRFRRLVDEEFRSHKPVEAYARRLGLTASHLNRLCREHLGETALDVIHGRLALEARRYLTFTSLSAKEVALALAFEDPAYFTRFFKRRTGLTPTGFRALRNGETNP</sequence>
<dbReference type="PROSITE" id="PS01124">
    <property type="entry name" value="HTH_ARAC_FAMILY_2"/>
    <property type="match status" value="1"/>
</dbReference>
<dbReference type="SMART" id="SM00342">
    <property type="entry name" value="HTH_ARAC"/>
    <property type="match status" value="1"/>
</dbReference>
<evidence type="ECO:0000313" key="6">
    <source>
        <dbReference type="Proteomes" id="UP000325614"/>
    </source>
</evidence>
<dbReference type="InterPro" id="IPR047264">
    <property type="entry name" value="Cupin_HpaA-like_N"/>
</dbReference>
<name>A0A5P9JZB5_9HYPH</name>
<dbReference type="InterPro" id="IPR018060">
    <property type="entry name" value="HTH_AraC"/>
</dbReference>
<dbReference type="KEGG" id="mico:GDR74_12510"/>
<dbReference type="GO" id="GO:0003700">
    <property type="term" value="F:DNA-binding transcription factor activity"/>
    <property type="evidence" value="ECO:0007669"/>
    <property type="project" value="InterPro"/>
</dbReference>
<dbReference type="GO" id="GO:0043565">
    <property type="term" value="F:sequence-specific DNA binding"/>
    <property type="evidence" value="ECO:0007669"/>
    <property type="project" value="InterPro"/>
</dbReference>
<reference evidence="5 6" key="1">
    <citation type="submission" date="2019-10" db="EMBL/GenBank/DDBJ databases">
        <title>Isolation, Identification of Microvirga thermotolerans HR1, a novel thermophilic bacterium and Comparative Genomics of the genus Microvirga.</title>
        <authorList>
            <person name="Li J."/>
            <person name="Zhang W."/>
            <person name="Lin M."/>
            <person name="Wang J."/>
        </authorList>
    </citation>
    <scope>NUCLEOTIDE SEQUENCE [LARGE SCALE GENOMIC DNA]</scope>
    <source>
        <strain evidence="5 6">HR1</strain>
    </source>
</reference>
<dbReference type="InterPro" id="IPR009057">
    <property type="entry name" value="Homeodomain-like_sf"/>
</dbReference>
<dbReference type="EMBL" id="CP045423">
    <property type="protein sequence ID" value="QFU16976.1"/>
    <property type="molecule type" value="Genomic_DNA"/>
</dbReference>
<dbReference type="Pfam" id="PF12833">
    <property type="entry name" value="HTH_18"/>
    <property type="match status" value="1"/>
</dbReference>
<dbReference type="RefSeq" id="WP_152586612.1">
    <property type="nucleotide sequence ID" value="NZ_CP045423.1"/>
</dbReference>
<dbReference type="InterPro" id="IPR014710">
    <property type="entry name" value="RmlC-like_jellyroll"/>
</dbReference>
<dbReference type="Proteomes" id="UP000325614">
    <property type="component" value="Chromosome"/>
</dbReference>
<keyword evidence="1" id="KW-0805">Transcription regulation</keyword>
<keyword evidence="6" id="KW-1185">Reference proteome</keyword>
<dbReference type="Gene3D" id="2.60.120.10">
    <property type="entry name" value="Jelly Rolls"/>
    <property type="match status" value="1"/>
</dbReference>
<feature type="domain" description="HTH araC/xylS-type" evidence="4">
    <location>
        <begin position="190"/>
        <end position="288"/>
    </location>
</feature>
<evidence type="ECO:0000256" key="2">
    <source>
        <dbReference type="ARBA" id="ARBA00023125"/>
    </source>
</evidence>
<dbReference type="InterPro" id="IPR011051">
    <property type="entry name" value="RmlC_Cupin_sf"/>
</dbReference>
<gene>
    <name evidence="5" type="ORF">GDR74_12510</name>
</gene>
<proteinExistence type="predicted"/>
<dbReference type="CDD" id="cd06999">
    <property type="entry name" value="cupin_HpaA-like_N"/>
    <property type="match status" value="1"/>
</dbReference>
<keyword evidence="3" id="KW-0804">Transcription</keyword>
<dbReference type="Pfam" id="PF02311">
    <property type="entry name" value="AraC_binding"/>
    <property type="match status" value="1"/>
</dbReference>
<dbReference type="SUPFAM" id="SSF51182">
    <property type="entry name" value="RmlC-like cupins"/>
    <property type="match status" value="1"/>
</dbReference>
<evidence type="ECO:0000256" key="1">
    <source>
        <dbReference type="ARBA" id="ARBA00023015"/>
    </source>
</evidence>
<evidence type="ECO:0000313" key="5">
    <source>
        <dbReference type="EMBL" id="QFU16976.1"/>
    </source>
</evidence>
<protein>
    <submittedName>
        <fullName evidence="5">Helix-turn-helix domain-containing protein</fullName>
    </submittedName>
</protein>
<evidence type="ECO:0000256" key="3">
    <source>
        <dbReference type="ARBA" id="ARBA00023163"/>
    </source>
</evidence>
<dbReference type="PANTHER" id="PTHR43280:SF32">
    <property type="entry name" value="TRANSCRIPTIONAL REGULATORY PROTEIN"/>
    <property type="match status" value="1"/>
</dbReference>
<dbReference type="SUPFAM" id="SSF46689">
    <property type="entry name" value="Homeodomain-like"/>
    <property type="match status" value="1"/>
</dbReference>
<keyword evidence="2" id="KW-0238">DNA-binding</keyword>
<dbReference type="InterPro" id="IPR003313">
    <property type="entry name" value="AraC-bd"/>
</dbReference>
<dbReference type="AlphaFoldDB" id="A0A5P9JZB5"/>
<dbReference type="Gene3D" id="1.10.10.60">
    <property type="entry name" value="Homeodomain-like"/>
    <property type="match status" value="1"/>
</dbReference>
<organism evidence="5 6">
    <name type="scientific">Microvirga thermotolerans</name>
    <dbReference type="NCBI Taxonomy" id="2651334"/>
    <lineage>
        <taxon>Bacteria</taxon>
        <taxon>Pseudomonadati</taxon>
        <taxon>Pseudomonadota</taxon>
        <taxon>Alphaproteobacteria</taxon>
        <taxon>Hyphomicrobiales</taxon>
        <taxon>Methylobacteriaceae</taxon>
        <taxon>Microvirga</taxon>
    </lineage>
</organism>
<accession>A0A5P9JZB5</accession>
<dbReference type="PANTHER" id="PTHR43280">
    <property type="entry name" value="ARAC-FAMILY TRANSCRIPTIONAL REGULATOR"/>
    <property type="match status" value="1"/>
</dbReference>
<evidence type="ECO:0000259" key="4">
    <source>
        <dbReference type="PROSITE" id="PS01124"/>
    </source>
</evidence>